<dbReference type="PANTHER" id="PTHR33355:SF14">
    <property type="entry name" value="WALL-ASSOCIATED RECEPTOR KINASE GALACTURONAN-BINDING DOMAIN-CONTAINING PROTEIN"/>
    <property type="match status" value="1"/>
</dbReference>
<dbReference type="Proteomes" id="UP000236630">
    <property type="component" value="Unassembled WGS sequence"/>
</dbReference>
<sequence>MEIPYGGTHLICLGFTFYFTTLNTKFLISTFQAQFPHGFPVYKNPANMSKILTVTHVPGHNACPKCGSIEVPYPLSTNDNCGDPRYRVYCENDVLQLLSAGGFYYKIISINPSSYRLVISPPLIPKDTCYSSDLTSGGFTLDDDSPFNISTRISLSENVSPAHNPPVITQYSITQN</sequence>
<evidence type="ECO:0000313" key="7">
    <source>
        <dbReference type="EMBL" id="GAY54420.1"/>
    </source>
</evidence>
<evidence type="ECO:0000256" key="2">
    <source>
        <dbReference type="ARBA" id="ARBA00022692"/>
    </source>
</evidence>
<keyword evidence="4" id="KW-1133">Transmembrane helix</keyword>
<keyword evidence="3" id="KW-0732">Signal</keyword>
<reference evidence="7 8" key="1">
    <citation type="journal article" date="2017" name="Front. Genet.">
        <title>Draft sequencing of the heterozygous diploid genome of Satsuma (Citrus unshiu Marc.) using a hybrid assembly approach.</title>
        <authorList>
            <person name="Shimizu T."/>
            <person name="Tanizawa Y."/>
            <person name="Mochizuki T."/>
            <person name="Nagasaki H."/>
            <person name="Yoshioka T."/>
            <person name="Toyoda A."/>
            <person name="Fujiyama A."/>
            <person name="Kaminuma E."/>
            <person name="Nakamura Y."/>
        </authorList>
    </citation>
    <scope>NUCLEOTIDE SEQUENCE [LARGE SCALE GENOMIC DNA]</scope>
    <source>
        <strain evidence="8">cv. Miyagawa wase</strain>
    </source>
</reference>
<organism evidence="7 8">
    <name type="scientific">Citrus unshiu</name>
    <name type="common">Satsuma mandarin</name>
    <name type="synonym">Citrus nobilis var. unshiu</name>
    <dbReference type="NCBI Taxonomy" id="55188"/>
    <lineage>
        <taxon>Eukaryota</taxon>
        <taxon>Viridiplantae</taxon>
        <taxon>Streptophyta</taxon>
        <taxon>Embryophyta</taxon>
        <taxon>Tracheophyta</taxon>
        <taxon>Spermatophyta</taxon>
        <taxon>Magnoliopsida</taxon>
        <taxon>eudicotyledons</taxon>
        <taxon>Gunneridae</taxon>
        <taxon>Pentapetalae</taxon>
        <taxon>rosids</taxon>
        <taxon>malvids</taxon>
        <taxon>Sapindales</taxon>
        <taxon>Rutaceae</taxon>
        <taxon>Aurantioideae</taxon>
        <taxon>Citrus</taxon>
    </lineage>
</organism>
<gene>
    <name evidence="7" type="ORF">CUMW_156530</name>
</gene>
<evidence type="ECO:0000256" key="1">
    <source>
        <dbReference type="ARBA" id="ARBA00004167"/>
    </source>
</evidence>
<evidence type="ECO:0000256" key="5">
    <source>
        <dbReference type="ARBA" id="ARBA00023136"/>
    </source>
</evidence>
<dbReference type="AlphaFoldDB" id="A0A2H5PPY2"/>
<dbReference type="InterPro" id="IPR025287">
    <property type="entry name" value="WAK_GUB"/>
</dbReference>
<keyword evidence="5" id="KW-0472">Membrane</keyword>
<evidence type="ECO:0000313" key="8">
    <source>
        <dbReference type="Proteomes" id="UP000236630"/>
    </source>
</evidence>
<comment type="caution">
    <text evidence="7">The sequence shown here is derived from an EMBL/GenBank/DDBJ whole genome shotgun (WGS) entry which is preliminary data.</text>
</comment>
<dbReference type="GO" id="GO:0016020">
    <property type="term" value="C:membrane"/>
    <property type="evidence" value="ECO:0007669"/>
    <property type="project" value="UniProtKB-SubCell"/>
</dbReference>
<keyword evidence="2" id="KW-0812">Transmembrane</keyword>
<proteinExistence type="predicted"/>
<evidence type="ECO:0000256" key="3">
    <source>
        <dbReference type="ARBA" id="ARBA00022729"/>
    </source>
</evidence>
<accession>A0A2H5PPY2</accession>
<comment type="subcellular location">
    <subcellularLocation>
        <location evidence="1">Membrane</location>
        <topology evidence="1">Single-pass membrane protein</topology>
    </subcellularLocation>
</comment>
<name>A0A2H5PPY2_CITUN</name>
<keyword evidence="8" id="KW-1185">Reference proteome</keyword>
<evidence type="ECO:0000256" key="4">
    <source>
        <dbReference type="ARBA" id="ARBA00022989"/>
    </source>
</evidence>
<dbReference type="EMBL" id="BDQV01000104">
    <property type="protein sequence ID" value="GAY54420.1"/>
    <property type="molecule type" value="Genomic_DNA"/>
</dbReference>
<evidence type="ECO:0000259" key="6">
    <source>
        <dbReference type="Pfam" id="PF13947"/>
    </source>
</evidence>
<protein>
    <recommendedName>
        <fullName evidence="6">Wall-associated receptor kinase galacturonan-binding domain-containing protein</fullName>
    </recommendedName>
</protein>
<feature type="domain" description="Wall-associated receptor kinase galacturonan-binding" evidence="6">
    <location>
        <begin position="63"/>
        <end position="119"/>
    </location>
</feature>
<dbReference type="PANTHER" id="PTHR33355">
    <property type="entry name" value="WALL-ASSOCIATED RECEPTOR KINASE CARBOXY-TERMINAL PROTEIN-RELATED"/>
    <property type="match status" value="1"/>
</dbReference>
<dbReference type="Pfam" id="PF13947">
    <property type="entry name" value="GUB_WAK_bind"/>
    <property type="match status" value="1"/>
</dbReference>
<dbReference type="GO" id="GO:0030247">
    <property type="term" value="F:polysaccharide binding"/>
    <property type="evidence" value="ECO:0007669"/>
    <property type="project" value="InterPro"/>
</dbReference>
<dbReference type="STRING" id="55188.A0A2H5PPY2"/>